<protein>
    <submittedName>
        <fullName evidence="1">Uncharacterized protein</fullName>
    </submittedName>
</protein>
<organism evidence="1 2">
    <name type="scientific">Lithospermum erythrorhizon</name>
    <name type="common">Purple gromwell</name>
    <name type="synonym">Lithospermum officinale var. erythrorhizon</name>
    <dbReference type="NCBI Taxonomy" id="34254"/>
    <lineage>
        <taxon>Eukaryota</taxon>
        <taxon>Viridiplantae</taxon>
        <taxon>Streptophyta</taxon>
        <taxon>Embryophyta</taxon>
        <taxon>Tracheophyta</taxon>
        <taxon>Spermatophyta</taxon>
        <taxon>Magnoliopsida</taxon>
        <taxon>eudicotyledons</taxon>
        <taxon>Gunneridae</taxon>
        <taxon>Pentapetalae</taxon>
        <taxon>asterids</taxon>
        <taxon>lamiids</taxon>
        <taxon>Boraginales</taxon>
        <taxon>Boraginaceae</taxon>
        <taxon>Boraginoideae</taxon>
        <taxon>Lithospermeae</taxon>
        <taxon>Lithospermum</taxon>
    </lineage>
</organism>
<dbReference type="AlphaFoldDB" id="A0AAV3P5P3"/>
<keyword evidence="2" id="KW-1185">Reference proteome</keyword>
<evidence type="ECO:0000313" key="2">
    <source>
        <dbReference type="Proteomes" id="UP001454036"/>
    </source>
</evidence>
<reference evidence="1 2" key="1">
    <citation type="submission" date="2024-01" db="EMBL/GenBank/DDBJ databases">
        <title>The complete chloroplast genome sequence of Lithospermum erythrorhizon: insights into the phylogenetic relationship among Boraginaceae species and the maternal lineages of purple gromwells.</title>
        <authorList>
            <person name="Okada T."/>
            <person name="Watanabe K."/>
        </authorList>
    </citation>
    <scope>NUCLEOTIDE SEQUENCE [LARGE SCALE GENOMIC DNA]</scope>
</reference>
<dbReference type="EMBL" id="BAABME010000916">
    <property type="protein sequence ID" value="GAA0146351.1"/>
    <property type="molecule type" value="Genomic_DNA"/>
</dbReference>
<gene>
    <name evidence="1" type="ORF">LIER_06330</name>
</gene>
<sequence>MLLANLTSGRPTWGGSLQKNSKNVGKILSNSLNLTDSVSGQNPHLLVNAVAHGSAPATAPPQNAPKVSVDLSSAAPSYAAVVNSCTSQNCMKLAFIPPDVVNGLSVVKYKAIDVIRGVNRWKSAAFG</sequence>
<name>A0AAV3P5P3_LITER</name>
<dbReference type="Proteomes" id="UP001454036">
    <property type="component" value="Unassembled WGS sequence"/>
</dbReference>
<evidence type="ECO:0000313" key="1">
    <source>
        <dbReference type="EMBL" id="GAA0146351.1"/>
    </source>
</evidence>
<comment type="caution">
    <text evidence="1">The sequence shown here is derived from an EMBL/GenBank/DDBJ whole genome shotgun (WGS) entry which is preliminary data.</text>
</comment>
<proteinExistence type="predicted"/>
<accession>A0AAV3P5P3</accession>